<reference evidence="4" key="1">
    <citation type="submission" date="2021-03" db="EMBL/GenBank/DDBJ databases">
        <title>Microbacterium sp. nov., a novel actinobacterium isolated from cow dung.</title>
        <authorList>
            <person name="Zhang L."/>
        </authorList>
    </citation>
    <scope>NUCLEOTIDE SEQUENCE</scope>
    <source>
        <strain evidence="4">NEAU-LLB</strain>
    </source>
</reference>
<sequence length="403" mass="41789">MTIPPASPAIAADADPFARDATERRSRRRSVGGWLVLGALILILGAFLSLFVRDDWAAREQLDPEGPGADGARAIVQLLRDQGVEVVPTSRRSETLEALDGDSTLVLTDPWTLTPETVEDLVAHAGDAVVLDPTAEIADVLVPGAESSGYGSGPTAPECDLRAAQRAGEIEPGRGFTAPDGALGCYPVGDGFALVQAAGGVDGNGTVTLIDGTVLFTNENLAQQGNAALGLGLLGAHDRVVWYVPTFEDAEDGGAAPTLGDLVPPWVTPAIVLLALAGIAAALWRGRRFGPLVAERLPVTVRGSETLEGRARLYARAGEPGHAAELLRAGATARLARRLGLPPNAAPREVADAAAVRLGAPVDVTRAILTTVPTTDGELAAFGHRLRELETAVDAARLDGRPI</sequence>
<dbReference type="Pfam" id="PF14258">
    <property type="entry name" value="DUF4350"/>
    <property type="match status" value="1"/>
</dbReference>
<dbReference type="AlphaFoldDB" id="A0A939QJP8"/>
<feature type="transmembrane region" description="Helical" evidence="2">
    <location>
        <begin position="31"/>
        <end position="52"/>
    </location>
</feature>
<dbReference type="EMBL" id="JAGFOA010000001">
    <property type="protein sequence ID" value="MBO3662050.1"/>
    <property type="molecule type" value="Genomic_DNA"/>
</dbReference>
<keyword evidence="5" id="KW-1185">Reference proteome</keyword>
<evidence type="ECO:0000256" key="2">
    <source>
        <dbReference type="SAM" id="Phobius"/>
    </source>
</evidence>
<accession>A0A939QJP8</accession>
<dbReference type="InterPro" id="IPR025646">
    <property type="entry name" value="DUF4350"/>
</dbReference>
<gene>
    <name evidence="4" type="ORF">J5V96_00835</name>
</gene>
<evidence type="ECO:0000256" key="1">
    <source>
        <dbReference type="SAM" id="MobiDB-lite"/>
    </source>
</evidence>
<feature type="region of interest" description="Disordered" evidence="1">
    <location>
        <begin position="1"/>
        <end position="23"/>
    </location>
</feature>
<proteinExistence type="predicted"/>
<dbReference type="RefSeq" id="WP_208499477.1">
    <property type="nucleotide sequence ID" value="NZ_JAGFOA010000001.1"/>
</dbReference>
<keyword evidence="2" id="KW-1133">Transmembrane helix</keyword>
<dbReference type="Proteomes" id="UP000680132">
    <property type="component" value="Unassembled WGS sequence"/>
</dbReference>
<evidence type="ECO:0000313" key="4">
    <source>
        <dbReference type="EMBL" id="MBO3662050.1"/>
    </source>
</evidence>
<feature type="domain" description="DUF4350" evidence="3">
    <location>
        <begin position="67"/>
        <end position="234"/>
    </location>
</feature>
<keyword evidence="2" id="KW-0472">Membrane</keyword>
<evidence type="ECO:0000259" key="3">
    <source>
        <dbReference type="Pfam" id="PF14258"/>
    </source>
</evidence>
<keyword evidence="2" id="KW-0812">Transmembrane</keyword>
<organism evidence="4 5">
    <name type="scientific">Microbacterium stercoris</name>
    <dbReference type="NCBI Taxonomy" id="2820289"/>
    <lineage>
        <taxon>Bacteria</taxon>
        <taxon>Bacillati</taxon>
        <taxon>Actinomycetota</taxon>
        <taxon>Actinomycetes</taxon>
        <taxon>Micrococcales</taxon>
        <taxon>Microbacteriaceae</taxon>
        <taxon>Microbacterium</taxon>
    </lineage>
</organism>
<comment type="caution">
    <text evidence="4">The sequence shown here is derived from an EMBL/GenBank/DDBJ whole genome shotgun (WGS) entry which is preliminary data.</text>
</comment>
<evidence type="ECO:0000313" key="5">
    <source>
        <dbReference type="Proteomes" id="UP000680132"/>
    </source>
</evidence>
<feature type="transmembrane region" description="Helical" evidence="2">
    <location>
        <begin position="266"/>
        <end position="284"/>
    </location>
</feature>
<name>A0A939QJP8_9MICO</name>
<protein>
    <submittedName>
        <fullName evidence="4">DUF4350 domain-containing protein</fullName>
    </submittedName>
</protein>